<feature type="region of interest" description="Disordered" evidence="1">
    <location>
        <begin position="82"/>
        <end position="143"/>
    </location>
</feature>
<gene>
    <name evidence="3" type="ORF">D9756_000379</name>
</gene>
<evidence type="ECO:0000313" key="4">
    <source>
        <dbReference type="Proteomes" id="UP000559027"/>
    </source>
</evidence>
<dbReference type="InterPro" id="IPR013087">
    <property type="entry name" value="Znf_C2H2_type"/>
</dbReference>
<keyword evidence="4" id="KW-1185">Reference proteome</keyword>
<feature type="compositionally biased region" description="Basic residues" evidence="1">
    <location>
        <begin position="344"/>
        <end position="353"/>
    </location>
</feature>
<comment type="caution">
    <text evidence="3">The sequence shown here is derived from an EMBL/GenBank/DDBJ whole genome shotgun (WGS) entry which is preliminary data.</text>
</comment>
<feature type="domain" description="C2H2-type" evidence="2">
    <location>
        <begin position="26"/>
        <end position="49"/>
    </location>
</feature>
<feature type="region of interest" description="Disordered" evidence="1">
    <location>
        <begin position="212"/>
        <end position="233"/>
    </location>
</feature>
<name>A0A8H5LNY9_9AGAR</name>
<feature type="region of interest" description="Disordered" evidence="1">
    <location>
        <begin position="338"/>
        <end position="379"/>
    </location>
</feature>
<dbReference type="Proteomes" id="UP000559027">
    <property type="component" value="Unassembled WGS sequence"/>
</dbReference>
<feature type="region of interest" description="Disordered" evidence="1">
    <location>
        <begin position="393"/>
        <end position="449"/>
    </location>
</feature>
<evidence type="ECO:0000313" key="3">
    <source>
        <dbReference type="EMBL" id="KAF5364103.1"/>
    </source>
</evidence>
<dbReference type="AlphaFoldDB" id="A0A8H5LNY9"/>
<evidence type="ECO:0000259" key="2">
    <source>
        <dbReference type="PROSITE" id="PS00028"/>
    </source>
</evidence>
<evidence type="ECO:0000256" key="1">
    <source>
        <dbReference type="SAM" id="MobiDB-lite"/>
    </source>
</evidence>
<feature type="compositionally biased region" description="Low complexity" evidence="1">
    <location>
        <begin position="82"/>
        <end position="91"/>
    </location>
</feature>
<sequence>MSQISDSLVVPSQLHSDASSLHYHRCWWAWCRHNFYTRKELLVHVDVEHVQKARPVRLADIHALETAENSYWDSLDIETLPALPSSSPSHPEIQSQEGGHRQANLIDMPSSLPSPPTSSPQGPGTPVRVQPSTGLPMNNGLPQLFRSLVPRDMSNGLFTPSSKQNTLDVHMSTPSFASLSSQSGSPDKPSYDIPESPCFDLLVAEATKRPAQPIPELPEIENSNDGALSPSEGSSQELVFNHLTQGVDDEESSQELEGQLRNGDVNSPSNQASIQPNLRLLQSKTNYPAVFSNQELGLLPSAPLQVQTRQQDPITSAFPSSPSYLHSPVYPFTTPIARQSWYQPRRRRSSKKKSASEASGSHSSPATSPITKPATPLTSPIPTNFLPVAAQAVHSSNSLPSPVLQSTPQPPEQFSQSQGGWTATYSSQMSSYPPLQTQAPLRSQSLSQD</sequence>
<organism evidence="3 4">
    <name type="scientific">Leucocoprinus leucothites</name>
    <dbReference type="NCBI Taxonomy" id="201217"/>
    <lineage>
        <taxon>Eukaryota</taxon>
        <taxon>Fungi</taxon>
        <taxon>Dikarya</taxon>
        <taxon>Basidiomycota</taxon>
        <taxon>Agaricomycotina</taxon>
        <taxon>Agaricomycetes</taxon>
        <taxon>Agaricomycetidae</taxon>
        <taxon>Agaricales</taxon>
        <taxon>Agaricineae</taxon>
        <taxon>Agaricaceae</taxon>
        <taxon>Leucocoprinus</taxon>
    </lineage>
</organism>
<reference evidence="3 4" key="1">
    <citation type="journal article" date="2020" name="ISME J.">
        <title>Uncovering the hidden diversity of litter-decomposition mechanisms in mushroom-forming fungi.</title>
        <authorList>
            <person name="Floudas D."/>
            <person name="Bentzer J."/>
            <person name="Ahren D."/>
            <person name="Johansson T."/>
            <person name="Persson P."/>
            <person name="Tunlid A."/>
        </authorList>
    </citation>
    <scope>NUCLEOTIDE SEQUENCE [LARGE SCALE GENOMIC DNA]</scope>
    <source>
        <strain evidence="3 4">CBS 146.42</strain>
    </source>
</reference>
<feature type="compositionally biased region" description="Polar residues" evidence="1">
    <location>
        <begin position="221"/>
        <end position="233"/>
    </location>
</feature>
<feature type="compositionally biased region" description="Low complexity" evidence="1">
    <location>
        <begin position="356"/>
        <end position="369"/>
    </location>
</feature>
<dbReference type="EMBL" id="JAACJO010000001">
    <property type="protein sequence ID" value="KAF5364103.1"/>
    <property type="molecule type" value="Genomic_DNA"/>
</dbReference>
<dbReference type="OrthoDB" id="3270241at2759"/>
<accession>A0A8H5LNY9</accession>
<proteinExistence type="predicted"/>
<dbReference type="PROSITE" id="PS00028">
    <property type="entry name" value="ZINC_FINGER_C2H2_1"/>
    <property type="match status" value="1"/>
</dbReference>
<protein>
    <recommendedName>
        <fullName evidence="2">C2H2-type domain-containing protein</fullName>
    </recommendedName>
</protein>
<feature type="region of interest" description="Disordered" evidence="1">
    <location>
        <begin position="247"/>
        <end position="272"/>
    </location>
</feature>